<reference evidence="2" key="1">
    <citation type="submission" date="2024-08" db="EMBL/GenBank/DDBJ databases">
        <authorList>
            <person name="Yu S.T."/>
        </authorList>
    </citation>
    <scope>NUCLEOTIDE SEQUENCE</scope>
    <source>
        <strain evidence="2">R33</strain>
    </source>
</reference>
<feature type="transmembrane region" description="Helical" evidence="1">
    <location>
        <begin position="24"/>
        <end position="44"/>
    </location>
</feature>
<name>A0AB39YEP6_9ACTN</name>
<keyword evidence="1" id="KW-0472">Membrane</keyword>
<evidence type="ECO:0000256" key="1">
    <source>
        <dbReference type="SAM" id="Phobius"/>
    </source>
</evidence>
<feature type="transmembrane region" description="Helical" evidence="1">
    <location>
        <begin position="105"/>
        <end position="131"/>
    </location>
</feature>
<feature type="transmembrane region" description="Helical" evidence="1">
    <location>
        <begin position="70"/>
        <end position="93"/>
    </location>
</feature>
<keyword evidence="1" id="KW-1133">Transmembrane helix</keyword>
<gene>
    <name evidence="2" type="ORF">AB5J51_39565</name>
</gene>
<proteinExistence type="predicted"/>
<dbReference type="AlphaFoldDB" id="A0AB39YEP6"/>
<dbReference type="RefSeq" id="WP_369780055.1">
    <property type="nucleotide sequence ID" value="NZ_CP165727.1"/>
</dbReference>
<dbReference type="EMBL" id="CP165727">
    <property type="protein sequence ID" value="XDV68555.1"/>
    <property type="molecule type" value="Genomic_DNA"/>
</dbReference>
<organism evidence="2">
    <name type="scientific">Streptomyces sp. R33</name>
    <dbReference type="NCBI Taxonomy" id="3238629"/>
    <lineage>
        <taxon>Bacteria</taxon>
        <taxon>Bacillati</taxon>
        <taxon>Actinomycetota</taxon>
        <taxon>Actinomycetes</taxon>
        <taxon>Kitasatosporales</taxon>
        <taxon>Streptomycetaceae</taxon>
        <taxon>Streptomyces</taxon>
    </lineage>
</organism>
<accession>A0AB39YEP6</accession>
<protein>
    <submittedName>
        <fullName evidence="2">Uncharacterized protein</fullName>
    </submittedName>
</protein>
<sequence length="145" mass="15627">MDTTPSTTAVRDTTRQRPVTPGTVISALLVPATATLGVVSSYYVQVIHGDWVDRQQAACRHMPFPKMEHVAGWAGLALGLSAVIVCVLLAIRLRRRHGVRLRDTWPGLLALISVSLNVPAILLELFMVWAMQTPDGSGSILGDCG</sequence>
<evidence type="ECO:0000313" key="2">
    <source>
        <dbReference type="EMBL" id="XDV68555.1"/>
    </source>
</evidence>
<keyword evidence="1" id="KW-0812">Transmembrane</keyword>